<accession>A0A430AU51</accession>
<dbReference type="RefSeq" id="WP_126809206.1">
    <property type="nucleotide sequence ID" value="NZ_NGKA01000010.1"/>
</dbReference>
<reference evidence="1 2" key="1">
    <citation type="submission" date="2017-05" db="EMBL/GenBank/DDBJ databases">
        <title>Vagococcus spp. assemblies.</title>
        <authorList>
            <person name="Gulvik C.A."/>
        </authorList>
    </citation>
    <scope>NUCLEOTIDE SEQUENCE [LARGE SCALE GENOMIC DNA]</scope>
    <source>
        <strain evidence="1 2">CCUG 51432</strain>
    </source>
</reference>
<proteinExistence type="predicted"/>
<organism evidence="1 2">
    <name type="scientific">Vagococcus elongatus</name>
    <dbReference type="NCBI Taxonomy" id="180344"/>
    <lineage>
        <taxon>Bacteria</taxon>
        <taxon>Bacillati</taxon>
        <taxon>Bacillota</taxon>
        <taxon>Bacilli</taxon>
        <taxon>Lactobacillales</taxon>
        <taxon>Enterococcaceae</taxon>
        <taxon>Vagococcus</taxon>
    </lineage>
</organism>
<dbReference type="AlphaFoldDB" id="A0A430AU51"/>
<dbReference type="Proteomes" id="UP000287605">
    <property type="component" value="Unassembled WGS sequence"/>
</dbReference>
<dbReference type="EMBL" id="NGKA01000010">
    <property type="protein sequence ID" value="RSU11583.1"/>
    <property type="molecule type" value="Genomic_DNA"/>
</dbReference>
<sequence>MDYDAFFKDVAMWINQSNQNQLKFGFGSDEFWEWVMFSSGEICNKYENKPIVLKQFNMLLSWLDEAYQNWKR</sequence>
<keyword evidence="2" id="KW-1185">Reference proteome</keyword>
<dbReference type="OrthoDB" id="2305864at2"/>
<comment type="caution">
    <text evidence="1">The sequence shown here is derived from an EMBL/GenBank/DDBJ whole genome shotgun (WGS) entry which is preliminary data.</text>
</comment>
<name>A0A430AU51_9ENTE</name>
<gene>
    <name evidence="1" type="ORF">CBF29_07840</name>
</gene>
<evidence type="ECO:0000313" key="1">
    <source>
        <dbReference type="EMBL" id="RSU11583.1"/>
    </source>
</evidence>
<protein>
    <submittedName>
        <fullName evidence="1">Uncharacterized protein</fullName>
    </submittedName>
</protein>
<evidence type="ECO:0000313" key="2">
    <source>
        <dbReference type="Proteomes" id="UP000287605"/>
    </source>
</evidence>